<dbReference type="Gene3D" id="3.30.200.20">
    <property type="entry name" value="Phosphorylase Kinase, domain 1"/>
    <property type="match status" value="1"/>
</dbReference>
<dbReference type="GO" id="GO:0004674">
    <property type="term" value="F:protein serine/threonine kinase activity"/>
    <property type="evidence" value="ECO:0007669"/>
    <property type="project" value="UniProtKB-KW"/>
</dbReference>
<evidence type="ECO:0000313" key="6">
    <source>
        <dbReference type="EMBL" id="TQE01502.1"/>
    </source>
</evidence>
<gene>
    <name evidence="6" type="ORF">C1H46_012865</name>
</gene>
<name>A0A540MRU4_MALBA</name>
<evidence type="ECO:0008006" key="8">
    <source>
        <dbReference type="Google" id="ProtNLM"/>
    </source>
</evidence>
<dbReference type="EMBL" id="VIEB01000193">
    <property type="protein sequence ID" value="TQE01502.1"/>
    <property type="molecule type" value="Genomic_DNA"/>
</dbReference>
<evidence type="ECO:0000256" key="5">
    <source>
        <dbReference type="ARBA" id="ARBA00022840"/>
    </source>
</evidence>
<sequence>MRFHLNECLQLVHVVARTDYAEVDELEEAKRHPESQYFSLSTIIAATDNFSPINKLGQGGFGIVYKVNPNSVVLHILQLNDFF</sequence>
<dbReference type="GO" id="GO:0005886">
    <property type="term" value="C:plasma membrane"/>
    <property type="evidence" value="ECO:0007669"/>
    <property type="project" value="TreeGrafter"/>
</dbReference>
<reference evidence="6 7" key="1">
    <citation type="journal article" date="2019" name="G3 (Bethesda)">
        <title>Sequencing of a Wild Apple (Malus baccata) Genome Unravels the Differences Between Cultivated and Wild Apple Species Regarding Disease Resistance and Cold Tolerance.</title>
        <authorList>
            <person name="Chen X."/>
        </authorList>
    </citation>
    <scope>NUCLEOTIDE SEQUENCE [LARGE SCALE GENOMIC DNA]</scope>
    <source>
        <strain evidence="7">cv. Shandingzi</strain>
        <tissue evidence="6">Leaves</tissue>
    </source>
</reference>
<evidence type="ECO:0000256" key="4">
    <source>
        <dbReference type="ARBA" id="ARBA00022777"/>
    </source>
</evidence>
<keyword evidence="1" id="KW-0723">Serine/threonine-protein kinase</keyword>
<dbReference type="SUPFAM" id="SSF56112">
    <property type="entry name" value="Protein kinase-like (PK-like)"/>
    <property type="match status" value="1"/>
</dbReference>
<keyword evidence="4" id="KW-0418">Kinase</keyword>
<dbReference type="STRING" id="106549.A0A540MRU4"/>
<evidence type="ECO:0000313" key="7">
    <source>
        <dbReference type="Proteomes" id="UP000315295"/>
    </source>
</evidence>
<keyword evidence="3" id="KW-0547">Nucleotide-binding</keyword>
<organism evidence="6 7">
    <name type="scientific">Malus baccata</name>
    <name type="common">Siberian crab apple</name>
    <name type="synonym">Pyrus baccata</name>
    <dbReference type="NCBI Taxonomy" id="106549"/>
    <lineage>
        <taxon>Eukaryota</taxon>
        <taxon>Viridiplantae</taxon>
        <taxon>Streptophyta</taxon>
        <taxon>Embryophyta</taxon>
        <taxon>Tracheophyta</taxon>
        <taxon>Spermatophyta</taxon>
        <taxon>Magnoliopsida</taxon>
        <taxon>eudicotyledons</taxon>
        <taxon>Gunneridae</taxon>
        <taxon>Pentapetalae</taxon>
        <taxon>rosids</taxon>
        <taxon>fabids</taxon>
        <taxon>Rosales</taxon>
        <taxon>Rosaceae</taxon>
        <taxon>Amygdaloideae</taxon>
        <taxon>Maleae</taxon>
        <taxon>Malus</taxon>
    </lineage>
</organism>
<comment type="caution">
    <text evidence="6">The sequence shown here is derived from an EMBL/GenBank/DDBJ whole genome shotgun (WGS) entry which is preliminary data.</text>
</comment>
<keyword evidence="5" id="KW-0067">ATP-binding</keyword>
<accession>A0A540MRU4</accession>
<evidence type="ECO:0000256" key="1">
    <source>
        <dbReference type="ARBA" id="ARBA00022527"/>
    </source>
</evidence>
<proteinExistence type="predicted"/>
<keyword evidence="7" id="KW-1185">Reference proteome</keyword>
<keyword evidence="2" id="KW-0808">Transferase</keyword>
<evidence type="ECO:0000256" key="2">
    <source>
        <dbReference type="ARBA" id="ARBA00022679"/>
    </source>
</evidence>
<dbReference type="Proteomes" id="UP000315295">
    <property type="component" value="Unassembled WGS sequence"/>
</dbReference>
<evidence type="ECO:0000256" key="3">
    <source>
        <dbReference type="ARBA" id="ARBA00022741"/>
    </source>
</evidence>
<protein>
    <recommendedName>
        <fullName evidence="8">Protein kinase domain-containing protein</fullName>
    </recommendedName>
</protein>
<dbReference type="PANTHER" id="PTHR27002">
    <property type="entry name" value="RECEPTOR-LIKE SERINE/THREONINE-PROTEIN KINASE SD1-8"/>
    <property type="match status" value="1"/>
</dbReference>
<dbReference type="InterPro" id="IPR011009">
    <property type="entry name" value="Kinase-like_dom_sf"/>
</dbReference>
<dbReference type="AlphaFoldDB" id="A0A540MRU4"/>
<dbReference type="PANTHER" id="PTHR27002:SF839">
    <property type="entry name" value="NON-SPECIFIC SERINE_THREONINE PROTEIN KINASE"/>
    <property type="match status" value="1"/>
</dbReference>
<dbReference type="GO" id="GO:0005524">
    <property type="term" value="F:ATP binding"/>
    <property type="evidence" value="ECO:0007669"/>
    <property type="project" value="UniProtKB-KW"/>
</dbReference>